<accession>A0A142W2W9</accession>
<name>A0A142W2W9_9SPHN</name>
<dbReference type="Proteomes" id="UP000076234">
    <property type="component" value="Chromosome"/>
</dbReference>
<gene>
    <name evidence="1" type="ORF">AOA14_17265</name>
</gene>
<reference evidence="1 2" key="2">
    <citation type="journal article" date="2016" name="Genome Announc.">
        <title>Complete Genome Sequence of Sphingopyxis terrae Strain 203-1 (NBRC 111660), a Polyethylene Glycol Degrader.</title>
        <authorList>
            <person name="Ohtsubo Y."/>
            <person name="Nonoyama S."/>
            <person name="Nagata Y."/>
            <person name="Numata M."/>
            <person name="Tsuchikane K."/>
            <person name="Hosoyama A."/>
            <person name="Yamazoe A."/>
            <person name="Tsuda M."/>
            <person name="Fujita N."/>
            <person name="Kawai F."/>
        </authorList>
    </citation>
    <scope>NUCLEOTIDE SEQUENCE [LARGE SCALE GENOMIC DNA]</scope>
    <source>
        <strain evidence="1 2">203-1</strain>
    </source>
</reference>
<sequence length="119" mass="13109">MRLMISAFSLLAASVVITCVIASEMERIPEITRDLPATYAEGEPIFDARLKARFPLGTAENAIIEELERQGFSIKEGPHGRFATFVEKKLIVSNIWNVGWEAENGAVSKIWGVYGGRGP</sequence>
<reference evidence="2" key="1">
    <citation type="submission" date="2015-11" db="EMBL/GenBank/DDBJ databases">
        <title>Complete genome sequence of a polyethylene glycol-degrading strain Sphingopyxis terrae strain 203-1 (NBRC 15098).</title>
        <authorList>
            <person name="Yoshiyuki O."/>
            <person name="Shouta N."/>
            <person name="Nagata Y."/>
            <person name="Numata M."/>
            <person name="Tsuchikane K."/>
            <person name="Hosoyama A."/>
            <person name="Yamazoe A."/>
            <person name="Tsuda M."/>
            <person name="Fujita N."/>
            <person name="Kawai F."/>
        </authorList>
    </citation>
    <scope>NUCLEOTIDE SEQUENCE [LARGE SCALE GENOMIC DNA]</scope>
    <source>
        <strain evidence="2">203-1</strain>
    </source>
</reference>
<dbReference type="AlphaFoldDB" id="A0A142W2W9"/>
<dbReference type="KEGG" id="ster:AOA14_17265"/>
<evidence type="ECO:0000313" key="2">
    <source>
        <dbReference type="Proteomes" id="UP000076234"/>
    </source>
</evidence>
<organism evidence="1 2">
    <name type="scientific">Sphingopyxis terrae subsp. terrae NBRC 15098</name>
    <dbReference type="NCBI Taxonomy" id="1219058"/>
    <lineage>
        <taxon>Bacteria</taxon>
        <taxon>Pseudomonadati</taxon>
        <taxon>Pseudomonadota</taxon>
        <taxon>Alphaproteobacteria</taxon>
        <taxon>Sphingomonadales</taxon>
        <taxon>Sphingomonadaceae</taxon>
        <taxon>Sphingopyxis</taxon>
    </lineage>
</organism>
<proteinExistence type="predicted"/>
<evidence type="ECO:0000313" key="1">
    <source>
        <dbReference type="EMBL" id="AMU96353.1"/>
    </source>
</evidence>
<dbReference type="EMBL" id="CP013342">
    <property type="protein sequence ID" value="AMU96353.1"/>
    <property type="molecule type" value="Genomic_DNA"/>
</dbReference>
<protein>
    <submittedName>
        <fullName evidence="1">Uncharacterized protein</fullName>
    </submittedName>
</protein>